<feature type="compositionally biased region" description="Polar residues" evidence="1">
    <location>
        <begin position="157"/>
        <end position="175"/>
    </location>
</feature>
<reference evidence="2 3" key="1">
    <citation type="submission" date="2017-10" db="EMBL/GenBank/DDBJ databases">
        <title>Development of genomic resources for the powdery mildew, Erysiphe pulchra.</title>
        <authorList>
            <person name="Wadl P.A."/>
            <person name="Mack B.M."/>
            <person name="Moore G."/>
            <person name="Beltz S.B."/>
        </authorList>
    </citation>
    <scope>NUCLEOTIDE SEQUENCE [LARGE SCALE GENOMIC DNA]</scope>
    <source>
        <strain evidence="2">Cflorida</strain>
    </source>
</reference>
<dbReference type="Proteomes" id="UP000237438">
    <property type="component" value="Unassembled WGS sequence"/>
</dbReference>
<feature type="compositionally biased region" description="Acidic residues" evidence="1">
    <location>
        <begin position="236"/>
        <end position="249"/>
    </location>
</feature>
<sequence>MNEDSQQVATWAKRGSPTWLDLVVAIIQVLKKHQTFYSQITQFARTAPKNDKDKLQFLRRIRNAYYQLPSIHQSSFAVKEAFWNHMSQHLPLVLLHMRNRLTIKSTACAIEEAMRINTMVTKELGSKFNSFDTRCSALINPTLESTFPSPGHWANNCPKTTQKASQASRHSNGQPTIIKGTPSKNLLVKFSDKLRNKYSNLKKNPQNPNKYNPNTRNKNYLAPSDIKSGDNVLVQDENEVNENNNDDNDGTIPQYER</sequence>
<dbReference type="OrthoDB" id="3599109at2759"/>
<organism evidence="2 3">
    <name type="scientific">Erysiphe pulchra</name>
    <dbReference type="NCBI Taxonomy" id="225359"/>
    <lineage>
        <taxon>Eukaryota</taxon>
        <taxon>Fungi</taxon>
        <taxon>Dikarya</taxon>
        <taxon>Ascomycota</taxon>
        <taxon>Pezizomycotina</taxon>
        <taxon>Leotiomycetes</taxon>
        <taxon>Erysiphales</taxon>
        <taxon>Erysiphaceae</taxon>
        <taxon>Erysiphe</taxon>
    </lineage>
</organism>
<feature type="compositionally biased region" description="Low complexity" evidence="1">
    <location>
        <begin position="201"/>
        <end position="214"/>
    </location>
</feature>
<proteinExistence type="predicted"/>
<comment type="caution">
    <text evidence="2">The sequence shown here is derived from an EMBL/GenBank/DDBJ whole genome shotgun (WGS) entry which is preliminary data.</text>
</comment>
<dbReference type="AlphaFoldDB" id="A0A2S4PKR8"/>
<accession>A0A2S4PKR8</accession>
<evidence type="ECO:0000256" key="1">
    <source>
        <dbReference type="SAM" id="MobiDB-lite"/>
    </source>
</evidence>
<gene>
    <name evidence="2" type="ORF">EPUL_005452</name>
</gene>
<keyword evidence="3" id="KW-1185">Reference proteome</keyword>
<name>A0A2S4PKR8_9PEZI</name>
<protein>
    <submittedName>
        <fullName evidence="2">Uncharacterized protein</fullName>
    </submittedName>
</protein>
<feature type="region of interest" description="Disordered" evidence="1">
    <location>
        <begin position="199"/>
        <end position="257"/>
    </location>
</feature>
<dbReference type="EMBL" id="PEDP01002504">
    <property type="protein sequence ID" value="POS82625.1"/>
    <property type="molecule type" value="Genomic_DNA"/>
</dbReference>
<evidence type="ECO:0000313" key="3">
    <source>
        <dbReference type="Proteomes" id="UP000237438"/>
    </source>
</evidence>
<evidence type="ECO:0000313" key="2">
    <source>
        <dbReference type="EMBL" id="POS82625.1"/>
    </source>
</evidence>
<feature type="region of interest" description="Disordered" evidence="1">
    <location>
        <begin position="149"/>
        <end position="182"/>
    </location>
</feature>